<dbReference type="InterPro" id="IPR001466">
    <property type="entry name" value="Beta-lactam-related"/>
</dbReference>
<dbReference type="InterPro" id="IPR012338">
    <property type="entry name" value="Beta-lactam/transpept-like"/>
</dbReference>
<dbReference type="Proteomes" id="UP000295604">
    <property type="component" value="Unassembled WGS sequence"/>
</dbReference>
<dbReference type="PANTHER" id="PTHR43283:SF17">
    <property type="entry name" value="(LOVD), PUTATIVE (AFU_ORTHOLOGUE AFUA_5G00920)-RELATED"/>
    <property type="match status" value="1"/>
</dbReference>
<dbReference type="PANTHER" id="PTHR43283">
    <property type="entry name" value="BETA-LACTAMASE-RELATED"/>
    <property type="match status" value="1"/>
</dbReference>
<accession>A0A4V3I205</accession>
<protein>
    <submittedName>
        <fullName evidence="4">Acyltransferase mlcH</fullName>
    </submittedName>
</protein>
<dbReference type="Pfam" id="PF00144">
    <property type="entry name" value="Beta-lactamase"/>
    <property type="match status" value="1"/>
</dbReference>
<reference evidence="4 5" key="1">
    <citation type="submission" date="2018-11" db="EMBL/GenBank/DDBJ databases">
        <title>Genome sequence and assembly of Colletotrichum sidae.</title>
        <authorList>
            <person name="Gan P."/>
            <person name="Shirasu K."/>
        </authorList>
    </citation>
    <scope>NUCLEOTIDE SEQUENCE [LARGE SCALE GENOMIC DNA]</scope>
    <source>
        <strain evidence="4 5">CBS 518.97</strain>
    </source>
</reference>
<dbReference type="AlphaFoldDB" id="A0A4V3I205"/>
<keyword evidence="4" id="KW-0012">Acyltransferase</keyword>
<evidence type="ECO:0000313" key="5">
    <source>
        <dbReference type="Proteomes" id="UP000295604"/>
    </source>
</evidence>
<sequence length="405" mass="45223">MQISEHLVQTLRHTEGQPLPRVTLGAVSRDGSLHFAKHFGDPSSGDNAETNAVHWIASCTKLVTTIAVLQCVERGQLKLDEDISSILPEWKDPKILTGFDEKNEAQFRPAKSFITLRQLLTHSSGLAYPFMHPLFAKYNEIKKAPLIRQTVRAAFPAFLLFEPGDQWLYGPGLEWAGLMVEAVNGGMKLGEYMQKHIFDPLFITDVTFHLEQREDMRARKAKFWTRVGPELQETESFWPDPVEDDIGGGGIYTTVTELLRLYRGFLQGKLLEPETMAEMVKPQLETRKGLENPEVFDVGDRNATYNTIPSDVPVDFGLGGLLNLAPVPGGRASHSLTWSGYPNCYWWVDVANGVAGVYLSQLAPTGDPKAVELLAEFEKSVYAAVSKSSTILYCSKHKCRRHADT</sequence>
<feature type="domain" description="Beta-lactamase-related" evidence="3">
    <location>
        <begin position="26"/>
        <end position="370"/>
    </location>
</feature>
<keyword evidence="4" id="KW-0808">Transferase</keyword>
<gene>
    <name evidence="4" type="primary">mlcH-2</name>
    <name evidence="4" type="ORF">C8034_v005939</name>
</gene>
<name>A0A4V3I205_9PEZI</name>
<keyword evidence="2" id="KW-0378">Hydrolase</keyword>
<dbReference type="Gene3D" id="3.40.710.10">
    <property type="entry name" value="DD-peptidase/beta-lactamase superfamily"/>
    <property type="match status" value="1"/>
</dbReference>
<comment type="caution">
    <text evidence="4">The sequence shown here is derived from an EMBL/GenBank/DDBJ whole genome shotgun (WGS) entry which is preliminary data.</text>
</comment>
<comment type="similarity">
    <text evidence="1">Belongs to the class-A beta-lactamase family.</text>
</comment>
<dbReference type="InterPro" id="IPR050789">
    <property type="entry name" value="Diverse_Enzym_Activities"/>
</dbReference>
<evidence type="ECO:0000256" key="1">
    <source>
        <dbReference type="ARBA" id="ARBA00009009"/>
    </source>
</evidence>
<dbReference type="SUPFAM" id="SSF56601">
    <property type="entry name" value="beta-lactamase/transpeptidase-like"/>
    <property type="match status" value="1"/>
</dbReference>
<evidence type="ECO:0000313" key="4">
    <source>
        <dbReference type="EMBL" id="TEA12685.1"/>
    </source>
</evidence>
<keyword evidence="5" id="KW-1185">Reference proteome</keyword>
<organism evidence="4 5">
    <name type="scientific">Colletotrichum sidae</name>
    <dbReference type="NCBI Taxonomy" id="1347389"/>
    <lineage>
        <taxon>Eukaryota</taxon>
        <taxon>Fungi</taxon>
        <taxon>Dikarya</taxon>
        <taxon>Ascomycota</taxon>
        <taxon>Pezizomycotina</taxon>
        <taxon>Sordariomycetes</taxon>
        <taxon>Hypocreomycetidae</taxon>
        <taxon>Glomerellales</taxon>
        <taxon>Glomerellaceae</taxon>
        <taxon>Colletotrichum</taxon>
        <taxon>Colletotrichum orbiculare species complex</taxon>
    </lineage>
</organism>
<dbReference type="EMBL" id="QAPF01000241">
    <property type="protein sequence ID" value="TEA12685.1"/>
    <property type="molecule type" value="Genomic_DNA"/>
</dbReference>
<dbReference type="GO" id="GO:0016787">
    <property type="term" value="F:hydrolase activity"/>
    <property type="evidence" value="ECO:0007669"/>
    <property type="project" value="UniProtKB-KW"/>
</dbReference>
<dbReference type="GO" id="GO:0016746">
    <property type="term" value="F:acyltransferase activity"/>
    <property type="evidence" value="ECO:0007669"/>
    <property type="project" value="UniProtKB-KW"/>
</dbReference>
<proteinExistence type="inferred from homology"/>
<evidence type="ECO:0000259" key="3">
    <source>
        <dbReference type="Pfam" id="PF00144"/>
    </source>
</evidence>
<evidence type="ECO:0000256" key="2">
    <source>
        <dbReference type="ARBA" id="ARBA00022801"/>
    </source>
</evidence>